<accession>A0ABP8IIL6</accession>
<evidence type="ECO:0000313" key="3">
    <source>
        <dbReference type="Proteomes" id="UP001501011"/>
    </source>
</evidence>
<protein>
    <submittedName>
        <fullName evidence="2">SAM-dependent methyltransferase</fullName>
    </submittedName>
</protein>
<sequence>MTKGTYIAVSTGILLAGHLSVRTKKIIEDADVVFSLMPHPIAESWLETVSKEHISLQPYYGEGKYRKETYEEMIEAILAEVRKGRSVCGAFYGHAGVFSWVPHESIKRAKNEGYFAYMEPGISAEACLYSDLLIDPGSCGVQSYEATQFLYYGHKPNKYSYLLLWQIALAGDTTAKTFKTDPEKVKHLTEHLKQWYDSEHEVILYEAAFLPIDKVRSEKVALKDVHKVELKLHTTLVIPPVDAISFDRELAEELAQKSSK</sequence>
<keyword evidence="2" id="KW-0808">Transferase</keyword>
<dbReference type="GO" id="GO:0032259">
    <property type="term" value="P:methylation"/>
    <property type="evidence" value="ECO:0007669"/>
    <property type="project" value="UniProtKB-KW"/>
</dbReference>
<comment type="caution">
    <text evidence="2">The sequence shown here is derived from an EMBL/GenBank/DDBJ whole genome shotgun (WGS) entry which is preliminary data.</text>
</comment>
<evidence type="ECO:0000259" key="1">
    <source>
        <dbReference type="Pfam" id="PF00590"/>
    </source>
</evidence>
<dbReference type="Proteomes" id="UP001501011">
    <property type="component" value="Unassembled WGS sequence"/>
</dbReference>
<dbReference type="CDD" id="cd19916">
    <property type="entry name" value="OphMA_like"/>
    <property type="match status" value="1"/>
</dbReference>
<evidence type="ECO:0000313" key="2">
    <source>
        <dbReference type="EMBL" id="GAA4359662.1"/>
    </source>
</evidence>
<gene>
    <name evidence="2" type="ORF">GCM10023151_10720</name>
</gene>
<organism evidence="2 3">
    <name type="scientific">Kangiella marina</name>
    <dbReference type="NCBI Taxonomy" id="1079178"/>
    <lineage>
        <taxon>Bacteria</taxon>
        <taxon>Pseudomonadati</taxon>
        <taxon>Pseudomonadota</taxon>
        <taxon>Gammaproteobacteria</taxon>
        <taxon>Kangiellales</taxon>
        <taxon>Kangiellaceae</taxon>
        <taxon>Kangiella</taxon>
    </lineage>
</organism>
<dbReference type="InterPro" id="IPR000878">
    <property type="entry name" value="4pyrrol_Mease"/>
</dbReference>
<reference evidence="3" key="1">
    <citation type="journal article" date="2019" name="Int. J. Syst. Evol. Microbiol.">
        <title>The Global Catalogue of Microorganisms (GCM) 10K type strain sequencing project: providing services to taxonomists for standard genome sequencing and annotation.</title>
        <authorList>
            <consortium name="The Broad Institute Genomics Platform"/>
            <consortium name="The Broad Institute Genome Sequencing Center for Infectious Disease"/>
            <person name="Wu L."/>
            <person name="Ma J."/>
        </authorList>
    </citation>
    <scope>NUCLEOTIDE SEQUENCE [LARGE SCALE GENOMIC DNA]</scope>
    <source>
        <strain evidence="3">JCM 17728</strain>
    </source>
</reference>
<dbReference type="SUPFAM" id="SSF53790">
    <property type="entry name" value="Tetrapyrrole methylase"/>
    <property type="match status" value="1"/>
</dbReference>
<dbReference type="RefSeq" id="WP_345292174.1">
    <property type="nucleotide sequence ID" value="NZ_BAABFV010000001.1"/>
</dbReference>
<keyword evidence="3" id="KW-1185">Reference proteome</keyword>
<dbReference type="GO" id="GO:0008168">
    <property type="term" value="F:methyltransferase activity"/>
    <property type="evidence" value="ECO:0007669"/>
    <property type="project" value="UniProtKB-KW"/>
</dbReference>
<dbReference type="InterPro" id="IPR014777">
    <property type="entry name" value="4pyrrole_Mease_sub1"/>
</dbReference>
<dbReference type="EMBL" id="BAABFV010000001">
    <property type="protein sequence ID" value="GAA4359662.1"/>
    <property type="molecule type" value="Genomic_DNA"/>
</dbReference>
<dbReference type="Gene3D" id="3.40.1010.10">
    <property type="entry name" value="Cobalt-precorrin-4 Transmethylase, Domain 1"/>
    <property type="match status" value="1"/>
</dbReference>
<proteinExistence type="predicted"/>
<dbReference type="Pfam" id="PF00590">
    <property type="entry name" value="TP_methylase"/>
    <property type="match status" value="1"/>
</dbReference>
<keyword evidence="2" id="KW-0489">Methyltransferase</keyword>
<feature type="domain" description="Tetrapyrrole methylase" evidence="1">
    <location>
        <begin position="8"/>
        <end position="208"/>
    </location>
</feature>
<name>A0ABP8IIL6_9GAMM</name>
<dbReference type="InterPro" id="IPR035996">
    <property type="entry name" value="4pyrrol_Methylase_sf"/>
</dbReference>